<organism evidence="2 3">
    <name type="scientific">Yersinia hibernica</name>
    <dbReference type="NCBI Taxonomy" id="2339259"/>
    <lineage>
        <taxon>Bacteria</taxon>
        <taxon>Pseudomonadati</taxon>
        <taxon>Pseudomonadota</taxon>
        <taxon>Gammaproteobacteria</taxon>
        <taxon>Enterobacterales</taxon>
        <taxon>Yersiniaceae</taxon>
        <taxon>Yersinia</taxon>
    </lineage>
</organism>
<dbReference type="Proteomes" id="UP000288804">
    <property type="component" value="Chromosome"/>
</dbReference>
<gene>
    <name evidence="2" type="ORF">D5F51_21615</name>
</gene>
<proteinExistence type="predicted"/>
<feature type="compositionally biased region" description="Polar residues" evidence="1">
    <location>
        <begin position="154"/>
        <end position="166"/>
    </location>
</feature>
<name>A0ABX5R5I6_9GAMM</name>
<feature type="region of interest" description="Disordered" evidence="1">
    <location>
        <begin position="48"/>
        <end position="182"/>
    </location>
</feature>
<feature type="region of interest" description="Disordered" evidence="1">
    <location>
        <begin position="1"/>
        <end position="34"/>
    </location>
</feature>
<evidence type="ECO:0000313" key="2">
    <source>
        <dbReference type="EMBL" id="QAX80889.1"/>
    </source>
</evidence>
<evidence type="ECO:0000313" key="3">
    <source>
        <dbReference type="Proteomes" id="UP000288804"/>
    </source>
</evidence>
<protein>
    <submittedName>
        <fullName evidence="2">Uncharacterized protein</fullName>
    </submittedName>
</protein>
<sequence>MKLTQTRGTTSTTPTAASKHSGVQGRGSSALSKALSTISNTIQKWVGNFGQKGHSSRSSDKQPIDKIEIKAVRSQNMPNKAEIKRPKEAPPAPPPHAPKLASKPAKQMLQRPKEAPPAPPPHAPKLATKPAKQMMQRPKEAPPAPPVPVAANASQQGPATSVQNGSEPAKSGDKMTQNEMKEAQRLITRATISFEIERRLNGLKRAE</sequence>
<evidence type="ECO:0000256" key="1">
    <source>
        <dbReference type="SAM" id="MobiDB-lite"/>
    </source>
</evidence>
<dbReference type="EMBL" id="CP032487">
    <property type="protein sequence ID" value="QAX80889.1"/>
    <property type="molecule type" value="Genomic_DNA"/>
</dbReference>
<feature type="compositionally biased region" description="Basic and acidic residues" evidence="1">
    <location>
        <begin position="57"/>
        <end position="71"/>
    </location>
</feature>
<accession>A0ABX5R5I6</accession>
<reference evidence="3" key="1">
    <citation type="submission" date="2018-09" db="EMBL/GenBank/DDBJ databases">
        <title>Yersinia hibernicus sp. nov.</title>
        <authorList>
            <person name="Nguyen S.V."/>
            <person name="Mundanda D.M."/>
            <person name="Anes J."/>
            <person name="Fanning S."/>
        </authorList>
    </citation>
    <scope>NUCLEOTIDE SEQUENCE [LARGE SCALE GENOMIC DNA]</scope>
    <source>
        <strain evidence="3">CFS1934</strain>
    </source>
</reference>
<keyword evidence="3" id="KW-1185">Reference proteome</keyword>
<feature type="compositionally biased region" description="Low complexity" evidence="1">
    <location>
        <begin position="1"/>
        <end position="15"/>
    </location>
</feature>